<evidence type="ECO:0000256" key="1">
    <source>
        <dbReference type="SAM" id="Phobius"/>
    </source>
</evidence>
<dbReference type="Proteomes" id="UP000548326">
    <property type="component" value="Unassembled WGS sequence"/>
</dbReference>
<dbReference type="RefSeq" id="WP_183589108.1">
    <property type="nucleotide sequence ID" value="NZ_JACHCA010000014.1"/>
</dbReference>
<sequence length="224" mass="25608">MERAQDLKNPLNMIATGSQRVSIIIIILFHVVGLIGCSLPATDVLFLKLVPWHLLLMTVVIMYNHNQLGSRFFLFVLLVFIIGFTAELIGVHTGWLFGNYAYGETLGIQLFRIPLMIGVNWFLLIYSTGVLLQRSRIKNSIVRILAGAAIMLLLDVLIEPIAIHFDYWHWTNNHIPIKNYVCWFGLSAVLLFIFDQFKFKQQSIVAPVLLIAQFVFFMALELLN</sequence>
<gene>
    <name evidence="2" type="ORF">HDF22_004395</name>
</gene>
<keyword evidence="1" id="KW-1133">Transmembrane helix</keyword>
<dbReference type="EMBL" id="JACHCA010000014">
    <property type="protein sequence ID" value="MBB6130255.1"/>
    <property type="molecule type" value="Genomic_DNA"/>
</dbReference>
<evidence type="ECO:0000313" key="3">
    <source>
        <dbReference type="Proteomes" id="UP000548326"/>
    </source>
</evidence>
<proteinExistence type="predicted"/>
<feature type="transmembrane region" description="Helical" evidence="1">
    <location>
        <begin position="144"/>
        <end position="165"/>
    </location>
</feature>
<feature type="transmembrane region" description="Helical" evidence="1">
    <location>
        <begin position="21"/>
        <end position="41"/>
    </location>
</feature>
<feature type="transmembrane region" description="Helical" evidence="1">
    <location>
        <begin position="47"/>
        <end position="65"/>
    </location>
</feature>
<organism evidence="2 3">
    <name type="scientific">Mucilaginibacter lappiensis</name>
    <dbReference type="NCBI Taxonomy" id="354630"/>
    <lineage>
        <taxon>Bacteria</taxon>
        <taxon>Pseudomonadati</taxon>
        <taxon>Bacteroidota</taxon>
        <taxon>Sphingobacteriia</taxon>
        <taxon>Sphingobacteriales</taxon>
        <taxon>Sphingobacteriaceae</taxon>
        <taxon>Mucilaginibacter</taxon>
    </lineage>
</organism>
<dbReference type="InterPro" id="IPR007354">
    <property type="entry name" value="CruF-like"/>
</dbReference>
<dbReference type="PANTHER" id="PTHR39419:SF1">
    <property type="entry name" value="SLL0814 PROTEIN"/>
    <property type="match status" value="1"/>
</dbReference>
<evidence type="ECO:0000313" key="2">
    <source>
        <dbReference type="EMBL" id="MBB6130255.1"/>
    </source>
</evidence>
<comment type="caution">
    <text evidence="2">The sequence shown here is derived from an EMBL/GenBank/DDBJ whole genome shotgun (WGS) entry which is preliminary data.</text>
</comment>
<keyword evidence="1" id="KW-0472">Membrane</keyword>
<feature type="transmembrane region" description="Helical" evidence="1">
    <location>
        <begin position="72"/>
        <end position="91"/>
    </location>
</feature>
<reference evidence="2 3" key="1">
    <citation type="submission" date="2020-08" db="EMBL/GenBank/DDBJ databases">
        <title>Genomic Encyclopedia of Type Strains, Phase IV (KMG-V): Genome sequencing to study the core and pangenomes of soil and plant-associated prokaryotes.</title>
        <authorList>
            <person name="Whitman W."/>
        </authorList>
    </citation>
    <scope>NUCLEOTIDE SEQUENCE [LARGE SCALE GENOMIC DNA]</scope>
    <source>
        <strain evidence="2 3">MP601</strain>
    </source>
</reference>
<protein>
    <submittedName>
        <fullName evidence="2">Putative membrane protein</fullName>
    </submittedName>
</protein>
<dbReference type="PANTHER" id="PTHR39419">
    <property type="entry name" value="SLL0814 PROTEIN"/>
    <property type="match status" value="1"/>
</dbReference>
<accession>A0A841JPL6</accession>
<dbReference type="AlphaFoldDB" id="A0A841JPL6"/>
<dbReference type="Pfam" id="PF04240">
    <property type="entry name" value="Caroten_synth"/>
    <property type="match status" value="1"/>
</dbReference>
<feature type="transmembrane region" description="Helical" evidence="1">
    <location>
        <begin position="111"/>
        <end position="132"/>
    </location>
</feature>
<feature type="transmembrane region" description="Helical" evidence="1">
    <location>
        <begin position="204"/>
        <end position="223"/>
    </location>
</feature>
<keyword evidence="1" id="KW-0812">Transmembrane</keyword>
<name>A0A841JPL6_9SPHI</name>